<reference evidence="1" key="1">
    <citation type="submission" date="2020-01" db="EMBL/GenBank/DDBJ databases">
        <title>Insect and environment-associated Actinomycetes.</title>
        <authorList>
            <person name="Currrie C."/>
            <person name="Chevrette M."/>
            <person name="Carlson C."/>
            <person name="Stubbendieck R."/>
            <person name="Wendt-Pienkowski E."/>
        </authorList>
    </citation>
    <scope>NUCLEOTIDE SEQUENCE</scope>
    <source>
        <strain evidence="1">SID7499</strain>
    </source>
</reference>
<feature type="non-terminal residue" evidence="1">
    <location>
        <position position="80"/>
    </location>
</feature>
<proteinExistence type="predicted"/>
<sequence>MTQASTAQAATAAAPCEGTYTIVVGGTGSSWDKDGFTGNIQQHVGYPTAIPNGASARAGVNELNRLVRDQRAACPNQHVK</sequence>
<accession>A0A6G3Y1D4</accession>
<protein>
    <submittedName>
        <fullName evidence="1">Cutinase</fullName>
    </submittedName>
</protein>
<gene>
    <name evidence="1" type="ORF">G3M58_97375</name>
</gene>
<dbReference type="InterPro" id="IPR029058">
    <property type="entry name" value="AB_hydrolase_fold"/>
</dbReference>
<evidence type="ECO:0000313" key="1">
    <source>
        <dbReference type="EMBL" id="NEE23821.1"/>
    </source>
</evidence>
<organism evidence="1">
    <name type="scientific">Streptomyces sp. SID7499</name>
    <dbReference type="NCBI Taxonomy" id="2706086"/>
    <lineage>
        <taxon>Bacteria</taxon>
        <taxon>Bacillati</taxon>
        <taxon>Actinomycetota</taxon>
        <taxon>Actinomycetes</taxon>
        <taxon>Kitasatosporales</taxon>
        <taxon>Streptomycetaceae</taxon>
        <taxon>Streptomyces</taxon>
    </lineage>
</organism>
<dbReference type="Gene3D" id="3.40.50.1820">
    <property type="entry name" value="alpha/beta hydrolase"/>
    <property type="match status" value="1"/>
</dbReference>
<name>A0A6G3Y1D4_9ACTN</name>
<dbReference type="AlphaFoldDB" id="A0A6G3Y1D4"/>
<comment type="caution">
    <text evidence="1">The sequence shown here is derived from an EMBL/GenBank/DDBJ whole genome shotgun (WGS) entry which is preliminary data.</text>
</comment>
<dbReference type="EMBL" id="JAAGMN010010606">
    <property type="protein sequence ID" value="NEE23821.1"/>
    <property type="molecule type" value="Genomic_DNA"/>
</dbReference>